<dbReference type="PROSITE" id="PS50234">
    <property type="entry name" value="VWFA"/>
    <property type="match status" value="1"/>
</dbReference>
<dbReference type="InterPro" id="IPR051324">
    <property type="entry name" value="Stress/Tellurium_Resist"/>
</dbReference>
<dbReference type="InterPro" id="IPR002035">
    <property type="entry name" value="VWF_A"/>
</dbReference>
<dbReference type="PANTHER" id="PTHR32097">
    <property type="entry name" value="CAMP-BINDING PROTEIN 1-RELATED"/>
    <property type="match status" value="1"/>
</dbReference>
<feature type="region of interest" description="Disordered" evidence="2">
    <location>
        <begin position="57"/>
        <end position="79"/>
    </location>
</feature>
<comment type="similarity">
    <text evidence="1">Belongs to the CAPAB/TerDEXZ family.</text>
</comment>
<evidence type="ECO:0000256" key="1">
    <source>
        <dbReference type="ARBA" id="ARBA00008775"/>
    </source>
</evidence>
<dbReference type="Pfam" id="PF02342">
    <property type="entry name" value="TerD"/>
    <property type="match status" value="1"/>
</dbReference>
<dbReference type="RefSeq" id="WP_166278264.1">
    <property type="nucleotide sequence ID" value="NZ_JAANNP010000001.1"/>
</dbReference>
<evidence type="ECO:0000313" key="5">
    <source>
        <dbReference type="Proteomes" id="UP000800981"/>
    </source>
</evidence>
<dbReference type="CDD" id="cd06974">
    <property type="entry name" value="TerD_like"/>
    <property type="match status" value="1"/>
</dbReference>
<protein>
    <recommendedName>
        <fullName evidence="3">VWFA domain-containing protein</fullName>
    </recommendedName>
</protein>
<dbReference type="InterPro" id="IPR036465">
    <property type="entry name" value="vWFA_dom_sf"/>
</dbReference>
<reference evidence="4 5" key="1">
    <citation type="submission" date="2020-03" db="EMBL/GenBank/DDBJ databases">
        <title>Two novel Motilibacter sp.</title>
        <authorList>
            <person name="Liu S."/>
        </authorList>
    </citation>
    <scope>NUCLEOTIDE SEQUENCE [LARGE SCALE GENOMIC DNA]</scope>
    <source>
        <strain evidence="4 5">E257</strain>
    </source>
</reference>
<dbReference type="InterPro" id="IPR003325">
    <property type="entry name" value="TerD"/>
</dbReference>
<keyword evidence="5" id="KW-1185">Reference proteome</keyword>
<dbReference type="PANTHER" id="PTHR32097:SF4">
    <property type="entry name" value="GENERAL STRESS PROTEIN 16U"/>
    <property type="match status" value="1"/>
</dbReference>
<evidence type="ECO:0000259" key="3">
    <source>
        <dbReference type="PROSITE" id="PS50234"/>
    </source>
</evidence>
<organism evidence="4 5">
    <name type="scientific">Motilibacter deserti</name>
    <dbReference type="NCBI Taxonomy" id="2714956"/>
    <lineage>
        <taxon>Bacteria</taxon>
        <taxon>Bacillati</taxon>
        <taxon>Actinomycetota</taxon>
        <taxon>Actinomycetes</taxon>
        <taxon>Motilibacterales</taxon>
        <taxon>Motilibacteraceae</taxon>
        <taxon>Motilibacter</taxon>
    </lineage>
</organism>
<dbReference type="Pfam" id="PF10138">
    <property type="entry name" value="vWA-TerF-like"/>
    <property type="match status" value="1"/>
</dbReference>
<dbReference type="Gene3D" id="3.40.50.410">
    <property type="entry name" value="von Willebrand factor, type A domain"/>
    <property type="match status" value="1"/>
</dbReference>
<dbReference type="EMBL" id="JAANNP010000001">
    <property type="protein sequence ID" value="NHC12991.1"/>
    <property type="molecule type" value="Genomic_DNA"/>
</dbReference>
<gene>
    <name evidence="4" type="ORF">G9H71_04270</name>
</gene>
<comment type="caution">
    <text evidence="4">The sequence shown here is derived from an EMBL/GenBank/DDBJ whole genome shotgun (WGS) entry which is preliminary data.</text>
</comment>
<name>A0ABX0GTF7_9ACTN</name>
<evidence type="ECO:0000256" key="2">
    <source>
        <dbReference type="SAM" id="MobiDB-lite"/>
    </source>
</evidence>
<dbReference type="Gene3D" id="2.60.60.30">
    <property type="entry name" value="sav2460 like domains"/>
    <property type="match status" value="1"/>
</dbReference>
<evidence type="ECO:0000313" key="4">
    <source>
        <dbReference type="EMBL" id="NHC12991.1"/>
    </source>
</evidence>
<dbReference type="CDD" id="cd00198">
    <property type="entry name" value="vWFA"/>
    <property type="match status" value="1"/>
</dbReference>
<accession>A0ABX0GTF7</accession>
<sequence>MTTLAKGANVPLPATRVTAVLGWQAGPGVPDVDASALLLTADGRVRSDTDFVFYNQPQHPSGAVRHTGKQAGSGPASDGISVDTGVVEPVIERVVIGASSDGGPFGSVPGLHLRVLDADSGAELVRFDIGDASTETAFVFGELYRRGGQWKFRAVGQGYASGLAGLATDFGISVDDEPAAAAPAPAPAAAAAPAISLKKQQLVNLEKKLEQRGDRKLLDLTKRAAVSLEKKGLGEHTARVAICLDISGSMHRLYSSGKIQALAERVLALGMRFDDDASIDCFVFGEKAYTAGSMSPDNYSAYVREILSSHKLEAGTYYGKAMGIVRKHYFGSDAPRSSPLSDVPVYVMFITDGATFDEDVTRGHVMSSSYEPLFWQFMAIGRSSKSVDARPSRFSLGGGRSEFAFLEGLDDMSGRYLDNADFFAVEDPANISDDALFDLLMTEYPEWLKQARQRGLVR</sequence>
<dbReference type="Proteomes" id="UP000800981">
    <property type="component" value="Unassembled WGS sequence"/>
</dbReference>
<feature type="domain" description="VWFA" evidence="3">
    <location>
        <begin position="239"/>
        <end position="440"/>
    </location>
</feature>
<dbReference type="InterPro" id="IPR019303">
    <property type="entry name" value="vWA_TerF_C"/>
</dbReference>
<proteinExistence type="inferred from homology"/>
<dbReference type="SUPFAM" id="SSF53300">
    <property type="entry name" value="vWA-like"/>
    <property type="match status" value="1"/>
</dbReference>